<reference evidence="4" key="1">
    <citation type="journal article" date="2023" name="Mar. Drugs">
        <title>Gemmata algarum, a Novel Planctomycete Isolated from an Algal Mat, Displays Antimicrobial Activity.</title>
        <authorList>
            <person name="Kumar G."/>
            <person name="Kallscheuer N."/>
            <person name="Kashif M."/>
            <person name="Ahamad S."/>
            <person name="Jagadeeshwari U."/>
            <person name="Pannikurungottu S."/>
            <person name="Haufschild T."/>
            <person name="Kabuu M."/>
            <person name="Sasikala C."/>
            <person name="Jogler C."/>
            <person name="Ramana C."/>
        </authorList>
    </citation>
    <scope>NUCLEOTIDE SEQUENCE [LARGE SCALE GENOMIC DNA]</scope>
    <source>
        <strain evidence="4">JC673</strain>
    </source>
</reference>
<dbReference type="Pfam" id="PF20005">
    <property type="entry name" value="fvmX7"/>
    <property type="match status" value="1"/>
</dbReference>
<feature type="domain" description="FtsH ternary system" evidence="2">
    <location>
        <begin position="1"/>
        <end position="368"/>
    </location>
</feature>
<proteinExistence type="predicted"/>
<dbReference type="EMBL" id="JAXBLV010000111">
    <property type="protein sequence ID" value="MDY3559599.1"/>
    <property type="molecule type" value="Genomic_DNA"/>
</dbReference>
<organism evidence="3 4">
    <name type="scientific">Gemmata algarum</name>
    <dbReference type="NCBI Taxonomy" id="2975278"/>
    <lineage>
        <taxon>Bacteria</taxon>
        <taxon>Pseudomonadati</taxon>
        <taxon>Planctomycetota</taxon>
        <taxon>Planctomycetia</taxon>
        <taxon>Gemmatales</taxon>
        <taxon>Gemmataceae</taxon>
        <taxon>Gemmata</taxon>
    </lineage>
</organism>
<protein>
    <recommendedName>
        <fullName evidence="2">FtsH ternary system domain-containing protein</fullName>
    </recommendedName>
</protein>
<dbReference type="RefSeq" id="WP_320686331.1">
    <property type="nucleotide sequence ID" value="NZ_JAXBLV010000111.1"/>
</dbReference>
<feature type="region of interest" description="Disordered" evidence="1">
    <location>
        <begin position="437"/>
        <end position="470"/>
    </location>
</feature>
<dbReference type="InterPro" id="IPR045486">
    <property type="entry name" value="fvmX7"/>
</dbReference>
<gene>
    <name evidence="3" type="ORF">R5W23_000593</name>
</gene>
<evidence type="ECO:0000259" key="2">
    <source>
        <dbReference type="Pfam" id="PF20005"/>
    </source>
</evidence>
<comment type="caution">
    <text evidence="3">The sequence shown here is derived from an EMBL/GenBank/DDBJ whole genome shotgun (WGS) entry which is preliminary data.</text>
</comment>
<evidence type="ECO:0000256" key="1">
    <source>
        <dbReference type="SAM" id="MobiDB-lite"/>
    </source>
</evidence>
<evidence type="ECO:0000313" key="3">
    <source>
        <dbReference type="EMBL" id="MDY3559599.1"/>
    </source>
</evidence>
<dbReference type="Proteomes" id="UP001272242">
    <property type="component" value="Unassembled WGS sequence"/>
</dbReference>
<sequence length="1145" mass="124098">MPALFFPNPDVLRLTLASGLVPSRVTGVPGRAGRDDAGRTWVELDQLPPRDVLTAIARFGVVVGSPGATAEPIRCWAELLPLRKSAPAPGPVLFSVPDKQLAAFVSRLRRLRAGPLGIRLLSEPHVGRAWVAAHTPPAAVLLWTEEPDAPVRAFRQQAPGVWTARGWEHPLAGHLSVPPSCVLLCEPAGMGLYREPVPAVADDEYPLRHRPSGASEARPAAPIEARLRLRRTEPAGAESLWVLGPPELGAFGDFCHSADERLLRRFQIATLEAGGHERIVIRHTPSDDSPGLPLAVPGFQCDPRLPGLFVPVGWTLRPVTRASEVGRELGLSADRLTWLEPAPEGTFTINSAALELFRPLCDRLEYLPPAATALAADRISTDVFAFGRFALRVEPTAEPDPKVLELAVEEPPVPTDAPPGWVAKSVGRLVRWVSGRGARGTAPAPSGPTPEPAAERKRTRPARPASTRVEQKLSSADALLHGHDRAAHRHRLEGRLLADFSKLEPDERAARWAELANVYGATGQALDAAVCWVNAIWECPVPPPEWLGEWAAAERAAAKPGDRTAELERWLAEPGRPGTGRVVAALAACAGWAAAPPAGFVGNLPRVLAVLDQHFEDIPVRGAWLARLAVARAANGDVLGLARWRDRIVHRLLHRGPGLDLDEPSFLRFRGAATAERFKTAREWLTHQKEPILKWVQRHAGGARLEWTGLEAETEATAVYAQFMLAWGLGALGERAPARDWAARARKALTRAGGPRADPAAHALLGDLFLHRIKDAHEGAAPKAALPAEFQERLDRLHEFARYAVDRLREHSRILQPLGQVSAYYGRDLKEFWGPDRLGERLALLGSRTEPAHVNEEARALLALIAAQPTTATVPRVVLALLEAGAALEPPLLSELIERVPAALDWVEAWVRGGRWTDAERPQRVARYQARIIGSALALAPTGPAAGAVLQHATRGAAAGPLLTAATAAAPRAFRAARKFGLAAEAEALMNVLDPARAEWPDEPVTAEKVGLGVGWFAAGDEEAGIRILDAARKYLFEFAAPDPSARTAVALAYAEALGFAPAGIALGRLEELFQRLDRVTTSGSTNRYFTLQPLRLIDTVVRSVVTDEFTLGTKVRAWLDEDEFLIRRRVHRDMTAHLREGGHV</sequence>
<name>A0ABU5EWH7_9BACT</name>
<accession>A0ABU5EWH7</accession>
<evidence type="ECO:0000313" key="4">
    <source>
        <dbReference type="Proteomes" id="UP001272242"/>
    </source>
</evidence>
<keyword evidence="4" id="KW-1185">Reference proteome</keyword>